<reference evidence="2 3" key="1">
    <citation type="journal article" date="2017" name="Int. J. Syst. Evol. Microbiol.">
        <title>Pseudokineococcus basanitobsidens sp. nov., isolated from volcanic rock.</title>
        <authorList>
            <person name="Lee D.W."/>
            <person name="Park M.Y."/>
            <person name="Kim J.J."/>
            <person name="Kim B.S."/>
        </authorList>
    </citation>
    <scope>NUCLEOTIDE SEQUENCE [LARGE SCALE GENOMIC DNA]</scope>
    <source>
        <strain evidence="2 3">DSM 103726</strain>
    </source>
</reference>
<evidence type="ECO:0000313" key="3">
    <source>
        <dbReference type="Proteomes" id="UP001387100"/>
    </source>
</evidence>
<dbReference type="SUPFAM" id="SSF51658">
    <property type="entry name" value="Xylose isomerase-like"/>
    <property type="match status" value="1"/>
</dbReference>
<dbReference type="InterPro" id="IPR013022">
    <property type="entry name" value="Xyl_isomerase-like_TIM-brl"/>
</dbReference>
<dbReference type="InterPro" id="IPR036237">
    <property type="entry name" value="Xyl_isomerase-like_sf"/>
</dbReference>
<dbReference type="Pfam" id="PF01261">
    <property type="entry name" value="AP_endonuc_2"/>
    <property type="match status" value="1"/>
</dbReference>
<feature type="domain" description="Xylose isomerase-like TIM barrel" evidence="1">
    <location>
        <begin position="46"/>
        <end position="298"/>
    </location>
</feature>
<evidence type="ECO:0000259" key="1">
    <source>
        <dbReference type="Pfam" id="PF01261"/>
    </source>
</evidence>
<dbReference type="PANTHER" id="PTHR12110:SF41">
    <property type="entry name" value="INOSOSE DEHYDRATASE"/>
    <property type="match status" value="1"/>
</dbReference>
<dbReference type="GO" id="GO:0016853">
    <property type="term" value="F:isomerase activity"/>
    <property type="evidence" value="ECO:0007669"/>
    <property type="project" value="UniProtKB-KW"/>
</dbReference>
<dbReference type="Gene3D" id="3.20.20.150">
    <property type="entry name" value="Divalent-metal-dependent TIM barrel enzymes"/>
    <property type="match status" value="1"/>
</dbReference>
<comment type="caution">
    <text evidence="2">The sequence shown here is derived from an EMBL/GenBank/DDBJ whole genome shotgun (WGS) entry which is preliminary data.</text>
</comment>
<gene>
    <name evidence="2" type="ORF">WDZ17_00360</name>
</gene>
<evidence type="ECO:0000313" key="2">
    <source>
        <dbReference type="EMBL" id="MEJ5943744.1"/>
    </source>
</evidence>
<keyword evidence="2" id="KW-0413">Isomerase</keyword>
<dbReference type="Proteomes" id="UP001387100">
    <property type="component" value="Unassembled WGS sequence"/>
</dbReference>
<dbReference type="InterPro" id="IPR050312">
    <property type="entry name" value="IolE/XylAMocC-like"/>
</dbReference>
<proteinExistence type="predicted"/>
<keyword evidence="3" id="KW-1185">Reference proteome</keyword>
<dbReference type="EMBL" id="JBBIAA010000001">
    <property type="protein sequence ID" value="MEJ5943744.1"/>
    <property type="molecule type" value="Genomic_DNA"/>
</dbReference>
<sequence length="326" mass="35757">MARAQAGRSSDPAGWPIAAAMLQFPGTLPDGTTVQEQPAEGWARSLEEVADAGFDCVDPTDTWLRVADLSPDRQQELRDVLADVGLRVPALSTSRRSPVDPDHGEENMAYLHRAVDAAAGLGAEVVCIGFFRALLPEQQAAQWFWTAQGPLDPAPDEDPDTYRLAVDRVRELGRHAAENGLQLSLEMYEDTYLGTADGAVRMVTDVDLPEVGLNPDLGNLQRLHRPVERWTEMAAKVLPHTNFWHTKNYLRTEDATTGAISTAPSPLETGVMSYREMLATAVEHGFRGPMTCEHYGGDGLSVSARNRDYLRGLLGTRRVRRLLADG</sequence>
<dbReference type="PANTHER" id="PTHR12110">
    <property type="entry name" value="HYDROXYPYRUVATE ISOMERASE"/>
    <property type="match status" value="1"/>
</dbReference>
<name>A0ABU8RFI6_9ACTN</name>
<organism evidence="2 3">
    <name type="scientific">Pseudokineococcus basanitobsidens</name>
    <dbReference type="NCBI Taxonomy" id="1926649"/>
    <lineage>
        <taxon>Bacteria</taxon>
        <taxon>Bacillati</taxon>
        <taxon>Actinomycetota</taxon>
        <taxon>Actinomycetes</taxon>
        <taxon>Kineosporiales</taxon>
        <taxon>Kineosporiaceae</taxon>
        <taxon>Pseudokineococcus</taxon>
    </lineage>
</organism>
<accession>A0ABU8RFI6</accession>
<protein>
    <submittedName>
        <fullName evidence="2">Sugar phosphate isomerase/epimerase family protein</fullName>
    </submittedName>
</protein>